<keyword evidence="2" id="KW-0812">Transmembrane</keyword>
<evidence type="ECO:0000313" key="3">
    <source>
        <dbReference type="EMBL" id="OQD96692.1"/>
    </source>
</evidence>
<sequence>MAMQYLNQIKNLRRSSQMTSAPKPVLTPEDEAYLREVTAQPESVPITTEQNEQIPTESPAGASLQPAISVQAENIPLPTSPGEELAKELGEEGRQGRKNSQATLTRSDTPKSEVSKPQQKKKRWSTMFWKKNTEKDKEALDANKSQNEAASRPTTSDTSTNGKDADKDKDAEDMTDILERLNLAADNNRVFSISEETQELLRKFKLIFKDLINGVPTAYHDLEMLLTNGNRQLQETYTKLPGPMQKLIEKLPERWTETLAPEMLAVAADRAGKSGVNMENVGKAAAAAEKMGVNIPSLKELVSKPAALVGMLRSIMTFLRARFPAVMGMNVLWSLALFILLFVLWYCHKRGREVRLENERLVTEEEITKLNQDTSEGLIRPTETLTTTAPAGATSDEIREGVRKVEEARAAPVESAGPAEVESENQQSTPQSTRPAAVPTRSKSRLSMFGRAKTEPIPNNVAPYPGT</sequence>
<proteinExistence type="predicted"/>
<feature type="compositionally biased region" description="Basic and acidic residues" evidence="1">
    <location>
        <begin position="396"/>
        <end position="409"/>
    </location>
</feature>
<dbReference type="Proteomes" id="UP000191612">
    <property type="component" value="Unassembled WGS sequence"/>
</dbReference>
<evidence type="ECO:0000313" key="4">
    <source>
        <dbReference type="Proteomes" id="UP000191612"/>
    </source>
</evidence>
<feature type="compositionally biased region" description="Polar residues" evidence="1">
    <location>
        <begin position="45"/>
        <end position="56"/>
    </location>
</feature>
<feature type="compositionally biased region" description="Polar residues" evidence="1">
    <location>
        <begin position="98"/>
        <end position="107"/>
    </location>
</feature>
<keyword evidence="2" id="KW-1133">Transmembrane helix</keyword>
<gene>
    <name evidence="3" type="ORF">PENSOL_c015G07793</name>
</gene>
<feature type="region of interest" description="Disordered" evidence="1">
    <location>
        <begin position="1"/>
        <end position="170"/>
    </location>
</feature>
<evidence type="ECO:0000256" key="1">
    <source>
        <dbReference type="SAM" id="MobiDB-lite"/>
    </source>
</evidence>
<dbReference type="AlphaFoldDB" id="A0A1V6R650"/>
<feature type="compositionally biased region" description="Polar residues" evidence="1">
    <location>
        <begin position="143"/>
        <end position="162"/>
    </location>
</feature>
<comment type="caution">
    <text evidence="3">The sequence shown here is derived from an EMBL/GenBank/DDBJ whole genome shotgun (WGS) entry which is preliminary data.</text>
</comment>
<feature type="compositionally biased region" description="Polar residues" evidence="1">
    <location>
        <begin position="1"/>
        <end position="20"/>
    </location>
</feature>
<organism evidence="3 4">
    <name type="scientific">Penicillium solitum</name>
    <dbReference type="NCBI Taxonomy" id="60172"/>
    <lineage>
        <taxon>Eukaryota</taxon>
        <taxon>Fungi</taxon>
        <taxon>Dikarya</taxon>
        <taxon>Ascomycota</taxon>
        <taxon>Pezizomycotina</taxon>
        <taxon>Eurotiomycetes</taxon>
        <taxon>Eurotiomycetidae</taxon>
        <taxon>Eurotiales</taxon>
        <taxon>Aspergillaceae</taxon>
        <taxon>Penicillium</taxon>
    </lineage>
</organism>
<feature type="compositionally biased region" description="Basic and acidic residues" evidence="1">
    <location>
        <begin position="84"/>
        <end position="95"/>
    </location>
</feature>
<reference evidence="4" key="1">
    <citation type="journal article" date="2017" name="Nat. Microbiol.">
        <title>Global analysis of biosynthetic gene clusters reveals vast potential of secondary metabolite production in Penicillium species.</title>
        <authorList>
            <person name="Nielsen J.C."/>
            <person name="Grijseels S."/>
            <person name="Prigent S."/>
            <person name="Ji B."/>
            <person name="Dainat J."/>
            <person name="Nielsen K.F."/>
            <person name="Frisvad J.C."/>
            <person name="Workman M."/>
            <person name="Nielsen J."/>
        </authorList>
    </citation>
    <scope>NUCLEOTIDE SEQUENCE [LARGE SCALE GENOMIC DNA]</scope>
    <source>
        <strain evidence="4">IBT 29525</strain>
    </source>
</reference>
<feature type="transmembrane region" description="Helical" evidence="2">
    <location>
        <begin position="323"/>
        <end position="347"/>
    </location>
</feature>
<name>A0A1V6R650_9EURO</name>
<feature type="compositionally biased region" description="Polar residues" evidence="1">
    <location>
        <begin position="424"/>
        <end position="434"/>
    </location>
</feature>
<keyword evidence="4" id="KW-1185">Reference proteome</keyword>
<keyword evidence="2" id="KW-0472">Membrane</keyword>
<dbReference type="EMBL" id="MDYO01000015">
    <property type="protein sequence ID" value="OQD96692.1"/>
    <property type="molecule type" value="Genomic_DNA"/>
</dbReference>
<feature type="compositionally biased region" description="Basic and acidic residues" evidence="1">
    <location>
        <begin position="131"/>
        <end position="141"/>
    </location>
</feature>
<protein>
    <submittedName>
        <fullName evidence="3">Uncharacterized protein</fullName>
    </submittedName>
</protein>
<accession>A0A1V6R650</accession>
<evidence type="ECO:0000256" key="2">
    <source>
        <dbReference type="SAM" id="Phobius"/>
    </source>
</evidence>
<feature type="region of interest" description="Disordered" evidence="1">
    <location>
        <begin position="382"/>
        <end position="467"/>
    </location>
</feature>